<reference evidence="1" key="1">
    <citation type="journal article" date="2021" name="New Phytol.">
        <title>Evolutionary innovations through gain and loss of genes in the ectomycorrhizal Boletales.</title>
        <authorList>
            <person name="Wu G."/>
            <person name="Miyauchi S."/>
            <person name="Morin E."/>
            <person name="Kuo A."/>
            <person name="Drula E."/>
            <person name="Varga T."/>
            <person name="Kohler A."/>
            <person name="Feng B."/>
            <person name="Cao Y."/>
            <person name="Lipzen A."/>
            <person name="Daum C."/>
            <person name="Hundley H."/>
            <person name="Pangilinan J."/>
            <person name="Johnson J."/>
            <person name="Barry K."/>
            <person name="LaButti K."/>
            <person name="Ng V."/>
            <person name="Ahrendt S."/>
            <person name="Min B."/>
            <person name="Choi I.G."/>
            <person name="Park H."/>
            <person name="Plett J.M."/>
            <person name="Magnuson J."/>
            <person name="Spatafora J.W."/>
            <person name="Nagy L.G."/>
            <person name="Henrissat B."/>
            <person name="Grigoriev I.V."/>
            <person name="Yang Z.L."/>
            <person name="Xu J."/>
            <person name="Martin F.M."/>
        </authorList>
    </citation>
    <scope>NUCLEOTIDE SEQUENCE</scope>
    <source>
        <strain evidence="1">ATCC 28755</strain>
    </source>
</reference>
<evidence type="ECO:0000313" key="2">
    <source>
        <dbReference type="Proteomes" id="UP000790377"/>
    </source>
</evidence>
<name>A0ACB8A398_9AGAM</name>
<dbReference type="Proteomes" id="UP000790377">
    <property type="component" value="Unassembled WGS sequence"/>
</dbReference>
<evidence type="ECO:0000313" key="1">
    <source>
        <dbReference type="EMBL" id="KAH7907679.1"/>
    </source>
</evidence>
<proteinExistence type="predicted"/>
<protein>
    <submittedName>
        <fullName evidence="1">Uncharacterized protein</fullName>
    </submittedName>
</protein>
<sequence length="1122" mass="126842">MSYRASVAFLCVMMYAYLTAICMLTIYCCFPNTLAFHQVIPRPSPHYHRAHVSHMRVRRLNTLKEANFFTIFISGVCDRLTPMVVTKSTIIGSVFDHLIARGLVPSNYATSHYLCAPGMFTQPLKASDSLQSIGLCSMGSLYLRVRHPGGSNMRRAHDSIAHDANEPGPSSQVIHVTEAMVQQGHAMRKRQRKSKPKLIFRKDPATSAVKRRHHSDFVSQGNGAVSQMKKVITTAGTSQGVTSTHQMIFDDVPAPHNPENEDHLQTEVPLDILEPTKRKRTAGDHPLLTWINFRDVYLQELLRLEGRGDHAADNSMCDMCQLEVGFFRCQDCFGVDLFCKECTLTKHAQSPLHRIQKWNGEFFERTSLKNLGLRIQLGHKIGKTCAVPERAFGDDFVVVDSHQIHEVSVDFCGCETSQDRVKQLLRMRWFPATTTDPKTAATFRVLEQFHLLSFESKASSYEYYSSLSRATDNTGLMHLKERYEAFMRMVREWRHLKSLKRAGRGYDPNGVAATREGECAIVCPACPQPGKNLPEDWDKGPACKRWLYALFIAIDANFRLKRKHVSKDSVDPSLGQGWSYFVQEKPYKGFLEKYINFPQEKSTCSSHSAVNNADTKCNKGLAATGVGTIDCARHNMKLPTGVGDLQKGEKYINMDYLFYSALRHSMTNTLNISYDIACQWHKNLRARMPMFPEDMHLDFPSKFITYFVPKFHLPAHISSCQVKFSFNFIPGVGRTDGEAPERGWANMNPVSSSTKEMGPGNRRDTLDDHFGDWNWKKVTSFGKSMLRKMKDAVPARGEHRSALEMFESALNETHADALKRWTNAVETWEADHSKPNPYVATVDTLSLASVRLELAKDEAEDISNGRNNSLDEDVSPSALISLGLDLEDLQRRLRNDKANLGNHPTDIQLASLQQRSNALQRRIDAWKKIQLLYIPTVAILRAQEHRQNAAHSATTIPADAVENTKLWLPSQIGNAAPCDVSLRSIEWKLRYAQAHDALHGLRQALRLEIYLLRYKDRFISGQKPITRAQSAIDNAAAKKDGCAERYRDARKALLVLGPLLEQPDGWKLSLRPLEREDIRYMVELGGSASEGRRQLTWIWMVRGAAVDSADTVGLQDEVHDQY</sequence>
<comment type="caution">
    <text evidence="1">The sequence shown here is derived from an EMBL/GenBank/DDBJ whole genome shotgun (WGS) entry which is preliminary data.</text>
</comment>
<dbReference type="EMBL" id="MU267882">
    <property type="protein sequence ID" value="KAH7907679.1"/>
    <property type="molecule type" value="Genomic_DNA"/>
</dbReference>
<keyword evidence="2" id="KW-1185">Reference proteome</keyword>
<accession>A0ACB8A398</accession>
<organism evidence="1 2">
    <name type="scientific">Hygrophoropsis aurantiaca</name>
    <dbReference type="NCBI Taxonomy" id="72124"/>
    <lineage>
        <taxon>Eukaryota</taxon>
        <taxon>Fungi</taxon>
        <taxon>Dikarya</taxon>
        <taxon>Basidiomycota</taxon>
        <taxon>Agaricomycotina</taxon>
        <taxon>Agaricomycetes</taxon>
        <taxon>Agaricomycetidae</taxon>
        <taxon>Boletales</taxon>
        <taxon>Coniophorineae</taxon>
        <taxon>Hygrophoropsidaceae</taxon>
        <taxon>Hygrophoropsis</taxon>
    </lineage>
</organism>
<gene>
    <name evidence="1" type="ORF">BJ138DRAFT_1116497</name>
</gene>